<dbReference type="AlphaFoldDB" id="A0A917IPL1"/>
<reference evidence="4" key="1">
    <citation type="journal article" date="2014" name="Int. J. Syst. Evol. Microbiol.">
        <title>Complete genome sequence of Corynebacterium casei LMG S-19264T (=DSM 44701T), isolated from a smear-ripened cheese.</title>
        <authorList>
            <consortium name="US DOE Joint Genome Institute (JGI-PGF)"/>
            <person name="Walter F."/>
            <person name="Albersmeier A."/>
            <person name="Kalinowski J."/>
            <person name="Ruckert C."/>
        </authorList>
    </citation>
    <scope>NUCLEOTIDE SEQUENCE</scope>
    <source>
        <strain evidence="4">CGMCC 1.15290</strain>
    </source>
</reference>
<dbReference type="SMART" id="SM00448">
    <property type="entry name" value="REC"/>
    <property type="match status" value="1"/>
</dbReference>
<gene>
    <name evidence="4" type="ORF">GCM10011379_03330</name>
</gene>
<dbReference type="GO" id="GO:0000156">
    <property type="term" value="F:phosphorelay response regulator activity"/>
    <property type="evidence" value="ECO:0007669"/>
    <property type="project" value="InterPro"/>
</dbReference>
<evidence type="ECO:0000256" key="1">
    <source>
        <dbReference type="PROSITE-ProRule" id="PRU00169"/>
    </source>
</evidence>
<evidence type="ECO:0000259" key="3">
    <source>
        <dbReference type="PROSITE" id="PS50930"/>
    </source>
</evidence>
<dbReference type="InterPro" id="IPR046947">
    <property type="entry name" value="LytR-like"/>
</dbReference>
<evidence type="ECO:0000259" key="2">
    <source>
        <dbReference type="PROSITE" id="PS50110"/>
    </source>
</evidence>
<dbReference type="Gene3D" id="2.40.50.1020">
    <property type="entry name" value="LytTr DNA-binding domain"/>
    <property type="match status" value="1"/>
</dbReference>
<dbReference type="SUPFAM" id="SSF52172">
    <property type="entry name" value="CheY-like"/>
    <property type="match status" value="1"/>
</dbReference>
<organism evidence="4 5">
    <name type="scientific">Filimonas zeae</name>
    <dbReference type="NCBI Taxonomy" id="1737353"/>
    <lineage>
        <taxon>Bacteria</taxon>
        <taxon>Pseudomonadati</taxon>
        <taxon>Bacteroidota</taxon>
        <taxon>Chitinophagia</taxon>
        <taxon>Chitinophagales</taxon>
        <taxon>Chitinophagaceae</taxon>
        <taxon>Filimonas</taxon>
    </lineage>
</organism>
<name>A0A917IPL1_9BACT</name>
<comment type="caution">
    <text evidence="4">The sequence shown here is derived from an EMBL/GenBank/DDBJ whole genome shotgun (WGS) entry which is preliminary data.</text>
</comment>
<evidence type="ECO:0000313" key="5">
    <source>
        <dbReference type="Proteomes" id="UP000627292"/>
    </source>
</evidence>
<proteinExistence type="predicted"/>
<dbReference type="Pfam" id="PF04397">
    <property type="entry name" value="LytTR"/>
    <property type="match status" value="1"/>
</dbReference>
<dbReference type="Proteomes" id="UP000627292">
    <property type="component" value="Unassembled WGS sequence"/>
</dbReference>
<dbReference type="InterPro" id="IPR007492">
    <property type="entry name" value="LytTR_DNA-bd_dom"/>
</dbReference>
<keyword evidence="4" id="KW-0238">DNA-binding</keyword>
<evidence type="ECO:0000313" key="4">
    <source>
        <dbReference type="EMBL" id="GGH58019.1"/>
    </source>
</evidence>
<keyword evidence="5" id="KW-1185">Reference proteome</keyword>
<accession>A0A917IPL1</accession>
<dbReference type="PANTHER" id="PTHR37299">
    <property type="entry name" value="TRANSCRIPTIONAL REGULATOR-RELATED"/>
    <property type="match status" value="1"/>
</dbReference>
<feature type="modified residue" description="4-aspartylphosphate" evidence="1">
    <location>
        <position position="55"/>
    </location>
</feature>
<dbReference type="SMART" id="SM00850">
    <property type="entry name" value="LytTR"/>
    <property type="match status" value="1"/>
</dbReference>
<dbReference type="FunFam" id="3.40.50.2300:FF:000361">
    <property type="entry name" value="Two-component system response regulator"/>
    <property type="match status" value="1"/>
</dbReference>
<dbReference type="InterPro" id="IPR001789">
    <property type="entry name" value="Sig_transdc_resp-reg_receiver"/>
</dbReference>
<dbReference type="Gene3D" id="3.40.50.2300">
    <property type="match status" value="1"/>
</dbReference>
<dbReference type="PROSITE" id="PS50930">
    <property type="entry name" value="HTH_LYTTR"/>
    <property type="match status" value="1"/>
</dbReference>
<dbReference type="EMBL" id="BMIB01000001">
    <property type="protein sequence ID" value="GGH58019.1"/>
    <property type="molecule type" value="Genomic_DNA"/>
</dbReference>
<reference evidence="4" key="2">
    <citation type="submission" date="2020-09" db="EMBL/GenBank/DDBJ databases">
        <authorList>
            <person name="Sun Q."/>
            <person name="Zhou Y."/>
        </authorList>
    </citation>
    <scope>NUCLEOTIDE SEQUENCE</scope>
    <source>
        <strain evidence="4">CGMCC 1.15290</strain>
    </source>
</reference>
<keyword evidence="1" id="KW-0597">Phosphoprotein</keyword>
<dbReference type="PANTHER" id="PTHR37299:SF1">
    <property type="entry name" value="STAGE 0 SPORULATION PROTEIN A HOMOLOG"/>
    <property type="match status" value="1"/>
</dbReference>
<protein>
    <submittedName>
        <fullName evidence="4">DNA-binding response regulator</fullName>
    </submittedName>
</protein>
<dbReference type="PROSITE" id="PS50110">
    <property type="entry name" value="RESPONSE_REGULATORY"/>
    <property type="match status" value="1"/>
</dbReference>
<feature type="domain" description="HTH LytTR-type" evidence="3">
    <location>
        <begin position="152"/>
        <end position="259"/>
    </location>
</feature>
<feature type="domain" description="Response regulatory" evidence="2">
    <location>
        <begin position="2"/>
        <end position="115"/>
    </location>
</feature>
<dbReference type="Pfam" id="PF00072">
    <property type="entry name" value="Response_reg"/>
    <property type="match status" value="1"/>
</dbReference>
<sequence>MKLLIVEDETAAARQMQQLVLSLMPDCRITAILESVADTVAWLNSHEAPDLVLMDIQLSDGISFDIFKQTTLTAPVIFTTAYDEYALRAFKVNSIDYLLKPIDRGELESAFAKYHTHYTTTGAGEADLLHRKIDRLLQQIPVTGTGNWKKRLLVKTHEGFESIYTEDVLFFRAQGKQAYAHTIDGSEYAIDDTLDDLEKTLSPSRFFRLNRQYIACSDSIDKIITHFNGKLKLRLRKCADDDIFVSREKAGLFKQWLNE</sequence>
<dbReference type="InterPro" id="IPR011006">
    <property type="entry name" value="CheY-like_superfamily"/>
</dbReference>
<dbReference type="RefSeq" id="WP_188950073.1">
    <property type="nucleotide sequence ID" value="NZ_BMIB01000001.1"/>
</dbReference>
<dbReference type="GO" id="GO:0003677">
    <property type="term" value="F:DNA binding"/>
    <property type="evidence" value="ECO:0007669"/>
    <property type="project" value="UniProtKB-KW"/>
</dbReference>